<proteinExistence type="predicted"/>
<reference evidence="1 2" key="1">
    <citation type="journal article" date="2021" name="BMC Genomics">
        <title>Telomere-to-telomere genome assembly of asparaginase-producing Trichoderma simmonsii.</title>
        <authorList>
            <person name="Chung D."/>
            <person name="Kwon Y.M."/>
            <person name="Yang Y."/>
        </authorList>
    </citation>
    <scope>NUCLEOTIDE SEQUENCE [LARGE SCALE GENOMIC DNA]</scope>
    <source>
        <strain evidence="1 2">GH-Sj1</strain>
    </source>
</reference>
<dbReference type="AlphaFoldDB" id="A0A8G0LDP5"/>
<evidence type="ECO:0000313" key="1">
    <source>
        <dbReference type="EMBL" id="QYT00463.1"/>
    </source>
</evidence>
<organism evidence="1 2">
    <name type="scientific">Trichoderma simmonsii</name>
    <dbReference type="NCBI Taxonomy" id="1491479"/>
    <lineage>
        <taxon>Eukaryota</taxon>
        <taxon>Fungi</taxon>
        <taxon>Dikarya</taxon>
        <taxon>Ascomycota</taxon>
        <taxon>Pezizomycotina</taxon>
        <taxon>Sordariomycetes</taxon>
        <taxon>Hypocreomycetidae</taxon>
        <taxon>Hypocreales</taxon>
        <taxon>Hypocreaceae</taxon>
        <taxon>Trichoderma</taxon>
    </lineage>
</organism>
<gene>
    <name evidence="1" type="ORF">H0G86_007544</name>
</gene>
<evidence type="ECO:0000313" key="2">
    <source>
        <dbReference type="Proteomes" id="UP000826661"/>
    </source>
</evidence>
<protein>
    <submittedName>
        <fullName evidence="1">Uncharacterized protein</fullName>
    </submittedName>
</protein>
<name>A0A8G0LDP5_9HYPO</name>
<sequence>MPWSRNAQHGTLSLSSRGCTCTVELYSRWRKEKGGRGPMAVVFCQIVLSEVSMGNVEHDEAGTFVLPATDQEIHENNSSTLPKLSVCGENTPLGLSEIHPNRVRAVRRK</sequence>
<dbReference type="EMBL" id="CP075867">
    <property type="protein sequence ID" value="QYT00463.1"/>
    <property type="molecule type" value="Genomic_DNA"/>
</dbReference>
<dbReference type="Proteomes" id="UP000826661">
    <property type="component" value="Chromosome IV"/>
</dbReference>
<accession>A0A8G0LDP5</accession>
<keyword evidence="2" id="KW-1185">Reference proteome</keyword>